<evidence type="ECO:0008006" key="2">
    <source>
        <dbReference type="Google" id="ProtNLM"/>
    </source>
</evidence>
<proteinExistence type="predicted"/>
<comment type="caution">
    <text evidence="1">The sequence shown here is derived from an EMBL/GenBank/DDBJ whole genome shotgun (WGS) entry which is preliminary data.</text>
</comment>
<evidence type="ECO:0000313" key="1">
    <source>
        <dbReference type="EMBL" id="KKM69215.1"/>
    </source>
</evidence>
<dbReference type="EMBL" id="LAZR01010028">
    <property type="protein sequence ID" value="KKM69215.1"/>
    <property type="molecule type" value="Genomic_DNA"/>
</dbReference>
<gene>
    <name evidence="1" type="ORF">LCGC14_1453110</name>
</gene>
<dbReference type="AlphaFoldDB" id="A0A0F9LXV4"/>
<feature type="non-terminal residue" evidence="1">
    <location>
        <position position="1"/>
    </location>
</feature>
<protein>
    <recommendedName>
        <fullName evidence="2">Type IX secretion system membrane protein PorP/SprF</fullName>
    </recommendedName>
</protein>
<reference evidence="1" key="1">
    <citation type="journal article" date="2015" name="Nature">
        <title>Complex archaea that bridge the gap between prokaryotes and eukaryotes.</title>
        <authorList>
            <person name="Spang A."/>
            <person name="Saw J.H."/>
            <person name="Jorgensen S.L."/>
            <person name="Zaremba-Niedzwiedzka K."/>
            <person name="Martijn J."/>
            <person name="Lind A.E."/>
            <person name="van Eijk R."/>
            <person name="Schleper C."/>
            <person name="Guy L."/>
            <person name="Ettema T.J."/>
        </authorList>
    </citation>
    <scope>NUCLEOTIDE SEQUENCE</scope>
</reference>
<name>A0A0F9LXV4_9ZZZZ</name>
<organism evidence="1">
    <name type="scientific">marine sediment metagenome</name>
    <dbReference type="NCBI Taxonomy" id="412755"/>
    <lineage>
        <taxon>unclassified sequences</taxon>
        <taxon>metagenomes</taxon>
        <taxon>ecological metagenomes</taxon>
    </lineage>
</organism>
<accession>A0A0F9LXV4</accession>
<sequence>KLNPNLVYLHQGGFRQINYGLDIIYNNVHAGVWFRHAMDFTVNAFVLHIGYEHEYFRFGYSHDFNVYEPWSSMQNMGAHELTFLLKLEYSGGPRQRFRTIKSPKI</sequence>